<dbReference type="Proteomes" id="UP001484239">
    <property type="component" value="Unassembled WGS sequence"/>
</dbReference>
<reference evidence="2 3" key="1">
    <citation type="submission" date="2024-02" db="EMBL/GenBank/DDBJ databases">
        <title>A novel Gemmatimonadota bacterium.</title>
        <authorList>
            <person name="Du Z.-J."/>
            <person name="Ye Y.-Q."/>
        </authorList>
    </citation>
    <scope>NUCLEOTIDE SEQUENCE [LARGE SCALE GENOMIC DNA]</scope>
    <source>
        <strain evidence="2 3">DH-20</strain>
    </source>
</reference>
<dbReference type="InterPro" id="IPR046674">
    <property type="entry name" value="DUF6544"/>
</dbReference>
<comment type="caution">
    <text evidence="2">The sequence shown here is derived from an EMBL/GenBank/DDBJ whole genome shotgun (WGS) entry which is preliminary data.</text>
</comment>
<keyword evidence="1" id="KW-1133">Transmembrane helix</keyword>
<dbReference type="EMBL" id="JBBHLI010000002">
    <property type="protein sequence ID" value="MEK9500270.1"/>
    <property type="molecule type" value="Genomic_DNA"/>
</dbReference>
<sequence>MSVVFALLTAVHGLIHLMGPAKAFGWAELPELTDSISPGMGVVWLFAAVSMLVTAVLVATSSRYWWVAALVAVALSQAVVFSAWGDARWGTIANALILIGGLFGFLSEGPSSLRAEYRRAVQSRLVDAPMPSLFNESGLHALPDPVAEYLRRTGVPGRPVARHARAEWRGRIRSSPTEDWMEFTAEQYNFPAEPARFFFMKARRGFLPVDVLHVFENGHASMRVQLLSAVPLVHAQGPEMTQAETVTLLNDMLLFIPSALGDSDVRARLRWDSVDRKSAHVFYRLGANEVSAELVFNDRSELVDFVSDDRFAASSDGSEFVQWRWSTPVHGYRDFNGLTLMSRGEGLWHAPDGTFPYIELELTALEVNGAAR</sequence>
<evidence type="ECO:0000313" key="3">
    <source>
        <dbReference type="Proteomes" id="UP001484239"/>
    </source>
</evidence>
<evidence type="ECO:0000256" key="1">
    <source>
        <dbReference type="SAM" id="Phobius"/>
    </source>
</evidence>
<keyword evidence="1" id="KW-0812">Transmembrane</keyword>
<accession>A0ABU9E9K1</accession>
<evidence type="ECO:0000313" key="2">
    <source>
        <dbReference type="EMBL" id="MEK9500270.1"/>
    </source>
</evidence>
<keyword evidence="3" id="KW-1185">Reference proteome</keyword>
<name>A0ABU9E9K1_9BACT</name>
<feature type="transmembrane region" description="Helical" evidence="1">
    <location>
        <begin position="65"/>
        <end position="85"/>
    </location>
</feature>
<keyword evidence="1" id="KW-0472">Membrane</keyword>
<protein>
    <submittedName>
        <fullName evidence="2">DUF6544 family protein</fullName>
    </submittedName>
</protein>
<feature type="transmembrane region" description="Helical" evidence="1">
    <location>
        <begin position="39"/>
        <end position="58"/>
    </location>
</feature>
<gene>
    <name evidence="2" type="ORF">WI372_04715</name>
</gene>
<feature type="transmembrane region" description="Helical" evidence="1">
    <location>
        <begin position="91"/>
        <end position="109"/>
    </location>
</feature>
<proteinExistence type="predicted"/>
<dbReference type="Pfam" id="PF20181">
    <property type="entry name" value="DUF6544"/>
    <property type="match status" value="1"/>
</dbReference>
<organism evidence="2 3">
    <name type="scientific">Gaopeijia maritima</name>
    <dbReference type="NCBI Taxonomy" id="3119007"/>
    <lineage>
        <taxon>Bacteria</taxon>
        <taxon>Pseudomonadati</taxon>
        <taxon>Gemmatimonadota</taxon>
        <taxon>Longimicrobiia</taxon>
        <taxon>Gaopeijiales</taxon>
        <taxon>Gaopeijiaceae</taxon>
        <taxon>Gaopeijia</taxon>
    </lineage>
</organism>
<dbReference type="RefSeq" id="WP_405286428.1">
    <property type="nucleotide sequence ID" value="NZ_JBBHLI010000002.1"/>
</dbReference>